<gene>
    <name evidence="2" type="ORF">LIER_43326</name>
</gene>
<comment type="caution">
    <text evidence="2">The sequence shown here is derived from an EMBL/GenBank/DDBJ whole genome shotgun (WGS) entry which is preliminary data.</text>
</comment>
<dbReference type="Proteomes" id="UP001454036">
    <property type="component" value="Unassembled WGS sequence"/>
</dbReference>
<evidence type="ECO:0000313" key="2">
    <source>
        <dbReference type="EMBL" id="GAA0155745.1"/>
    </source>
</evidence>
<accession>A0AAV3PWX1</accession>
<keyword evidence="3" id="KW-1185">Reference proteome</keyword>
<feature type="domain" description="Transposase-associated" evidence="1">
    <location>
        <begin position="6"/>
        <end position="84"/>
    </location>
</feature>
<proteinExistence type="predicted"/>
<evidence type="ECO:0000259" key="1">
    <source>
        <dbReference type="Pfam" id="PF13963"/>
    </source>
</evidence>
<evidence type="ECO:0000313" key="3">
    <source>
        <dbReference type="Proteomes" id="UP001454036"/>
    </source>
</evidence>
<dbReference type="EMBL" id="BAABME010034342">
    <property type="protein sequence ID" value="GAA0155745.1"/>
    <property type="molecule type" value="Genomic_DNA"/>
</dbReference>
<name>A0AAV3PWX1_LITER</name>
<dbReference type="AlphaFoldDB" id="A0AAV3PWX1"/>
<sequence length="125" mass="14501">MSEDHSWIYIKLRNDGCANYDFLFGVKRFLKTGRTHAPELGMTEFRCPCNKCRNVYFRNKTEVENHLCQNGFVRGYQIWVCHGEKNVEEATMRVEQSGHSAFTESNEYLNMVTDGMNWDSGQTSG</sequence>
<dbReference type="Pfam" id="PF13963">
    <property type="entry name" value="Transpos_assoc"/>
    <property type="match status" value="1"/>
</dbReference>
<organism evidence="2 3">
    <name type="scientific">Lithospermum erythrorhizon</name>
    <name type="common">Purple gromwell</name>
    <name type="synonym">Lithospermum officinale var. erythrorhizon</name>
    <dbReference type="NCBI Taxonomy" id="34254"/>
    <lineage>
        <taxon>Eukaryota</taxon>
        <taxon>Viridiplantae</taxon>
        <taxon>Streptophyta</taxon>
        <taxon>Embryophyta</taxon>
        <taxon>Tracheophyta</taxon>
        <taxon>Spermatophyta</taxon>
        <taxon>Magnoliopsida</taxon>
        <taxon>eudicotyledons</taxon>
        <taxon>Gunneridae</taxon>
        <taxon>Pentapetalae</taxon>
        <taxon>asterids</taxon>
        <taxon>lamiids</taxon>
        <taxon>Boraginales</taxon>
        <taxon>Boraginaceae</taxon>
        <taxon>Boraginoideae</taxon>
        <taxon>Lithospermeae</taxon>
        <taxon>Lithospermum</taxon>
    </lineage>
</organism>
<reference evidence="2 3" key="1">
    <citation type="submission" date="2024-01" db="EMBL/GenBank/DDBJ databases">
        <title>The complete chloroplast genome sequence of Lithospermum erythrorhizon: insights into the phylogenetic relationship among Boraginaceae species and the maternal lineages of purple gromwells.</title>
        <authorList>
            <person name="Okada T."/>
            <person name="Watanabe K."/>
        </authorList>
    </citation>
    <scope>NUCLEOTIDE SEQUENCE [LARGE SCALE GENOMIC DNA]</scope>
</reference>
<dbReference type="InterPro" id="IPR029480">
    <property type="entry name" value="Transpos_assoc"/>
</dbReference>
<protein>
    <recommendedName>
        <fullName evidence="1">Transposase-associated domain-containing protein</fullName>
    </recommendedName>
</protein>